<dbReference type="Proteomes" id="UP000053201">
    <property type="component" value="Unassembled WGS sequence"/>
</dbReference>
<keyword evidence="3" id="KW-1185">Reference proteome</keyword>
<feature type="compositionally biased region" description="Polar residues" evidence="1">
    <location>
        <begin position="184"/>
        <end position="194"/>
    </location>
</feature>
<dbReference type="OMA" id="FANRCAP"/>
<evidence type="ECO:0008006" key="4">
    <source>
        <dbReference type="Google" id="ProtNLM"/>
    </source>
</evidence>
<dbReference type="PANTHER" id="PTHR21580">
    <property type="entry name" value="SHIPPO-1-RELATED"/>
    <property type="match status" value="1"/>
</dbReference>
<dbReference type="VEuPathDB" id="FungiDB:SPPG_06178"/>
<dbReference type="PANTHER" id="PTHR21580:SF60">
    <property type="entry name" value="SPERM-TAIL PG-RICH REPEAT-CONTAINING PROTEIN 2"/>
    <property type="match status" value="1"/>
</dbReference>
<feature type="region of interest" description="Disordered" evidence="1">
    <location>
        <begin position="80"/>
        <end position="194"/>
    </location>
</feature>
<feature type="compositionally biased region" description="Basic and acidic residues" evidence="1">
    <location>
        <begin position="420"/>
        <end position="430"/>
    </location>
</feature>
<name>A0A0L0HB91_SPIPD</name>
<dbReference type="AlphaFoldDB" id="A0A0L0HB91"/>
<sequence length="683" mass="73218">MYSRSERKFLAPDADHANPNLGPGCYTADEPALIAGKILGNEGYAPFSSLTPRKSYFDDVVVRGPAPGAYATEVLRSALHNPQKAPEFGRSQVSRFGKIVSQTPGPGTYQPPDGLTRKAPRPAPKGLEQSSRTHPLTRQPLKGTGWGVVGESPPAHSIPTQEQNGTPDVPPDAGSDAPPPVPESLQSAELDSSTPAVRGRVILQGRQSAQTSPVGSSSKIMWKRKYGAPSIPTSRFAFGFQENEVGELIPRKPPKRTLDPGPAYNTLTSFAELSKHQRRGYSFPHSSGTSRLQFKTLETPAPGVYENAKVQQFYKRGESGNSAAVMTLAPCIRLTDEILSESKKKNIPGPGSYNIKTPIQENLGKRRGRINFGAGGGHAQAGYLNPEQTKTPGPGAYYPEFSEIPKPPAAKPQPFGSTTHRFDNTGDIRSKSAPAPGSYDVNEIDSMARRIQKRAIGVRAGAFGSVSERFPAPKTSETPGPGRYDASVPPAADIPTEVPVRALSTANASSRPPTRISRLMGQGPGHFQVGNLYVNPAKAHIPVFGTQTERFGNGARADLPPPGAYDVAESFDALQSKHRTPKTGGMVSGSVREVFPVKERIPGPGEYEPLTIPKREMRRTDVGGFLTTDERFKEGHNNIPGPGAYLSPDANTGLLRKTYNITLTEWGRRQVAAAASHGGIPVV</sequence>
<feature type="region of interest" description="Disordered" evidence="1">
    <location>
        <begin position="408"/>
        <end position="440"/>
    </location>
</feature>
<dbReference type="InterPro" id="IPR051291">
    <property type="entry name" value="CIMAP"/>
</dbReference>
<evidence type="ECO:0000256" key="1">
    <source>
        <dbReference type="SAM" id="MobiDB-lite"/>
    </source>
</evidence>
<organism evidence="2 3">
    <name type="scientific">Spizellomyces punctatus (strain DAOM BR117)</name>
    <dbReference type="NCBI Taxonomy" id="645134"/>
    <lineage>
        <taxon>Eukaryota</taxon>
        <taxon>Fungi</taxon>
        <taxon>Fungi incertae sedis</taxon>
        <taxon>Chytridiomycota</taxon>
        <taxon>Chytridiomycota incertae sedis</taxon>
        <taxon>Chytridiomycetes</taxon>
        <taxon>Spizellomycetales</taxon>
        <taxon>Spizellomycetaceae</taxon>
        <taxon>Spizellomyces</taxon>
    </lineage>
</organism>
<dbReference type="OrthoDB" id="406368at2759"/>
<gene>
    <name evidence="2" type="ORF">SPPG_06178</name>
</gene>
<evidence type="ECO:0000313" key="2">
    <source>
        <dbReference type="EMBL" id="KNC98477.1"/>
    </source>
</evidence>
<evidence type="ECO:0000313" key="3">
    <source>
        <dbReference type="Proteomes" id="UP000053201"/>
    </source>
</evidence>
<reference evidence="2 3" key="1">
    <citation type="submission" date="2009-08" db="EMBL/GenBank/DDBJ databases">
        <title>The Genome Sequence of Spizellomyces punctatus strain DAOM BR117.</title>
        <authorList>
            <consortium name="The Broad Institute Genome Sequencing Platform"/>
            <person name="Russ C."/>
            <person name="Cuomo C."/>
            <person name="Shea T."/>
            <person name="Young S.K."/>
            <person name="Zeng Q."/>
            <person name="Koehrsen M."/>
            <person name="Haas B."/>
            <person name="Borodovsky M."/>
            <person name="Guigo R."/>
            <person name="Alvarado L."/>
            <person name="Berlin A."/>
            <person name="Bochicchio J."/>
            <person name="Borenstein D."/>
            <person name="Chapman S."/>
            <person name="Chen Z."/>
            <person name="Engels R."/>
            <person name="Freedman E."/>
            <person name="Gellesch M."/>
            <person name="Goldberg J."/>
            <person name="Griggs A."/>
            <person name="Gujja S."/>
            <person name="Heiman D."/>
            <person name="Hepburn T."/>
            <person name="Howarth C."/>
            <person name="Jen D."/>
            <person name="Larson L."/>
            <person name="Lewis B."/>
            <person name="Mehta T."/>
            <person name="Park D."/>
            <person name="Pearson M."/>
            <person name="Roberts A."/>
            <person name="Saif S."/>
            <person name="Shenoy N."/>
            <person name="Sisk P."/>
            <person name="Stolte C."/>
            <person name="Sykes S."/>
            <person name="Thomson T."/>
            <person name="Walk T."/>
            <person name="White J."/>
            <person name="Yandava C."/>
            <person name="Burger G."/>
            <person name="Gray M.W."/>
            <person name="Holland P.W.H."/>
            <person name="King N."/>
            <person name="Lang F.B.F."/>
            <person name="Roger A.J."/>
            <person name="Ruiz-Trillo I."/>
            <person name="Lander E."/>
            <person name="Nusbaum C."/>
        </authorList>
    </citation>
    <scope>NUCLEOTIDE SEQUENCE [LARGE SCALE GENOMIC DNA]</scope>
    <source>
        <strain evidence="2 3">DAOM BR117</strain>
    </source>
</reference>
<feature type="compositionally biased region" description="Basic and acidic residues" evidence="1">
    <location>
        <begin position="1"/>
        <end position="16"/>
    </location>
</feature>
<dbReference type="Pfam" id="PF07004">
    <property type="entry name" value="SHIPPO-rpt"/>
    <property type="match status" value="5"/>
</dbReference>
<dbReference type="InterPro" id="IPR010736">
    <property type="entry name" value="SHIPPO-rpt"/>
</dbReference>
<dbReference type="RefSeq" id="XP_016606517.1">
    <property type="nucleotide sequence ID" value="XM_016754381.1"/>
</dbReference>
<dbReference type="GeneID" id="27689504"/>
<proteinExistence type="predicted"/>
<protein>
    <recommendedName>
        <fullName evidence="4">Sperm-tail PG-rich repeat-containing protein 2</fullName>
    </recommendedName>
</protein>
<dbReference type="STRING" id="645134.A0A0L0HB91"/>
<dbReference type="EMBL" id="KQ257460">
    <property type="protein sequence ID" value="KNC98477.1"/>
    <property type="molecule type" value="Genomic_DNA"/>
</dbReference>
<accession>A0A0L0HB91</accession>
<feature type="region of interest" description="Disordered" evidence="1">
    <location>
        <begin position="1"/>
        <end position="22"/>
    </location>
</feature>
<dbReference type="eggNOG" id="ENOG502QT7V">
    <property type="taxonomic scope" value="Eukaryota"/>
</dbReference>
<dbReference type="InParanoid" id="A0A0L0HB91"/>